<dbReference type="InterPro" id="IPR000653">
    <property type="entry name" value="DegT/StrS_aminotransferase"/>
</dbReference>
<gene>
    <name evidence="6" type="ORF">F0P94_15805</name>
</gene>
<dbReference type="CDD" id="cd00616">
    <property type="entry name" value="AHBA_syn"/>
    <property type="match status" value="1"/>
</dbReference>
<keyword evidence="1 4" id="KW-0663">Pyridoxal phosphate</keyword>
<dbReference type="InterPro" id="IPR015424">
    <property type="entry name" value="PyrdxlP-dep_Trfase"/>
</dbReference>
<evidence type="ECO:0000256" key="2">
    <source>
        <dbReference type="ARBA" id="ARBA00037999"/>
    </source>
</evidence>
<evidence type="ECO:0000256" key="4">
    <source>
        <dbReference type="PIRSR" id="PIRSR000390-2"/>
    </source>
</evidence>
<dbReference type="Gene3D" id="3.40.640.10">
    <property type="entry name" value="Type I PLP-dependent aspartate aminotransferase-like (Major domain)"/>
    <property type="match status" value="1"/>
</dbReference>
<dbReference type="InterPro" id="IPR015421">
    <property type="entry name" value="PyrdxlP-dep_Trfase_major"/>
</dbReference>
<dbReference type="Gene3D" id="3.90.1150.10">
    <property type="entry name" value="Aspartate Aminotransferase, domain 1"/>
    <property type="match status" value="1"/>
</dbReference>
<keyword evidence="7" id="KW-1185">Reference proteome</keyword>
<feature type="modified residue" description="N6-(pyridoxal phosphate)lysine" evidence="4">
    <location>
        <position position="186"/>
    </location>
</feature>
<comment type="caution">
    <text evidence="6">The sequence shown here is derived from an EMBL/GenBank/DDBJ whole genome shotgun (WGS) entry which is preliminary data.</text>
</comment>
<dbReference type="Pfam" id="PF01041">
    <property type="entry name" value="DegT_DnrJ_EryC1"/>
    <property type="match status" value="1"/>
</dbReference>
<evidence type="ECO:0000256" key="1">
    <source>
        <dbReference type="ARBA" id="ARBA00022898"/>
    </source>
</evidence>
<keyword evidence="6" id="KW-0032">Aminotransferase</keyword>
<dbReference type="GO" id="GO:0030170">
    <property type="term" value="F:pyridoxal phosphate binding"/>
    <property type="evidence" value="ECO:0007669"/>
    <property type="project" value="UniProtKB-ARBA"/>
</dbReference>
<reference evidence="6 7" key="1">
    <citation type="submission" date="2019-09" db="EMBL/GenBank/DDBJ databases">
        <title>Genome sequence of Adhaeribacter sp. M2.</title>
        <authorList>
            <person name="Srinivasan S."/>
        </authorList>
    </citation>
    <scope>NUCLEOTIDE SEQUENCE [LARGE SCALE GENOMIC DNA]</scope>
    <source>
        <strain evidence="6 7">M2</strain>
    </source>
</reference>
<dbReference type="PANTHER" id="PTHR30244">
    <property type="entry name" value="TRANSAMINASE"/>
    <property type="match status" value="1"/>
</dbReference>
<dbReference type="PIRSF" id="PIRSF000390">
    <property type="entry name" value="PLP_StrS"/>
    <property type="match status" value="1"/>
</dbReference>
<dbReference type="SUPFAM" id="SSF53383">
    <property type="entry name" value="PLP-dependent transferases"/>
    <property type="match status" value="1"/>
</dbReference>
<dbReference type="Proteomes" id="UP000326570">
    <property type="component" value="Unassembled WGS sequence"/>
</dbReference>
<dbReference type="InterPro" id="IPR015422">
    <property type="entry name" value="PyrdxlP-dep_Trfase_small"/>
</dbReference>
<organism evidence="6 7">
    <name type="scientific">Adhaeribacter soli</name>
    <dbReference type="NCBI Taxonomy" id="2607655"/>
    <lineage>
        <taxon>Bacteria</taxon>
        <taxon>Pseudomonadati</taxon>
        <taxon>Bacteroidota</taxon>
        <taxon>Cytophagia</taxon>
        <taxon>Cytophagales</taxon>
        <taxon>Hymenobacteraceae</taxon>
        <taxon>Adhaeribacter</taxon>
    </lineage>
</organism>
<evidence type="ECO:0000256" key="3">
    <source>
        <dbReference type="PIRSR" id="PIRSR000390-1"/>
    </source>
</evidence>
<accession>A0A5N1ILZ0</accession>
<sequence>MQIPFFSFKAQNRQVKQQVMQAMEEVFDSEWYVLGKAVKDFEAAYATFNQTKFCIGVSNGLDALHIALKTLEIGPGDEVIVPSNTYIATWLAVSYTGAKIVPVEPNPETYNLDPAKLEAAITPQTKAIIPVHLYGQACEMDAIMALARKHNLFVVEDNAQAQGATFQGKLTGSFGDINATSFYPSKNLGALGDAGALTTDYALLAEKAQVLRNYGSREKYYNEVIGFNSRLDELQAAILKVKLPLLENWNAERIRISELYRYFLKDIEEIILPKTAEGASHVYHQFVIRTSYRNDLKTHLAKNGVDTLIHYPVPPHLQEAYKYLGFKKGDFPVAEELANTSLSLPIYPGLREEQVAFIGKLISGYF</sequence>
<dbReference type="AlphaFoldDB" id="A0A5N1ILZ0"/>
<proteinExistence type="inferred from homology"/>
<feature type="active site" description="Proton acceptor" evidence="3">
    <location>
        <position position="186"/>
    </location>
</feature>
<dbReference type="GO" id="GO:0000271">
    <property type="term" value="P:polysaccharide biosynthetic process"/>
    <property type="evidence" value="ECO:0007669"/>
    <property type="project" value="TreeGrafter"/>
</dbReference>
<evidence type="ECO:0000256" key="5">
    <source>
        <dbReference type="RuleBase" id="RU004508"/>
    </source>
</evidence>
<dbReference type="FunFam" id="3.40.640.10:FF:000089">
    <property type="entry name" value="Aminotransferase, DegT/DnrJ/EryC1/StrS family"/>
    <property type="match status" value="1"/>
</dbReference>
<keyword evidence="6" id="KW-0808">Transferase</keyword>
<evidence type="ECO:0000313" key="7">
    <source>
        <dbReference type="Proteomes" id="UP000326570"/>
    </source>
</evidence>
<evidence type="ECO:0000313" key="6">
    <source>
        <dbReference type="EMBL" id="KAA9327378.1"/>
    </source>
</evidence>
<dbReference type="RefSeq" id="WP_150904882.1">
    <property type="nucleotide sequence ID" value="NZ_VTWT01000009.1"/>
</dbReference>
<dbReference type="PANTHER" id="PTHR30244:SF36">
    <property type="entry name" value="3-OXO-GLUCOSE-6-PHOSPHATE:GLUTAMATE AMINOTRANSFERASE"/>
    <property type="match status" value="1"/>
</dbReference>
<dbReference type="EMBL" id="VTWT01000009">
    <property type="protein sequence ID" value="KAA9327378.1"/>
    <property type="molecule type" value="Genomic_DNA"/>
</dbReference>
<comment type="similarity">
    <text evidence="2 5">Belongs to the DegT/DnrJ/EryC1 family.</text>
</comment>
<dbReference type="GO" id="GO:0008483">
    <property type="term" value="F:transaminase activity"/>
    <property type="evidence" value="ECO:0007669"/>
    <property type="project" value="UniProtKB-KW"/>
</dbReference>
<protein>
    <submittedName>
        <fullName evidence="6">DegT/DnrJ/EryC1/StrS family aminotransferase</fullName>
    </submittedName>
</protein>
<name>A0A5N1ILZ0_9BACT</name>